<sequence length="229" mass="24532">MNAIPARLSLPLLLLALSACTVVTGSGDDAAARADAAAEEAAPDETVARAADGLAPPDAFLARLAQHCGQAFAGRIVANEPAPAGPDDFEGKPLIMHVRGCDDPARELQVPFHVGDDRSRTWLLTRTDTGLRLKHDHRHEDGSDDAVTMYGGDTAGAGTAQRQEFPVDAESIALFEREGLDASVTNTWAMEIEPERRFLYELSRPGGRLFQVEFDLTAPVDLPAAPWGH</sequence>
<protein>
    <recommendedName>
        <fullName evidence="4">Secreted protein</fullName>
    </recommendedName>
</protein>
<dbReference type="Proteomes" id="UP001566331">
    <property type="component" value="Unassembled WGS sequence"/>
</dbReference>
<dbReference type="EMBL" id="JBFWIC010000006">
    <property type="protein sequence ID" value="MEZ0474191.1"/>
    <property type="molecule type" value="Genomic_DNA"/>
</dbReference>
<comment type="caution">
    <text evidence="2">The sequence shown here is derived from an EMBL/GenBank/DDBJ whole genome shotgun (WGS) entry which is preliminary data.</text>
</comment>
<feature type="signal peptide" evidence="1">
    <location>
        <begin position="1"/>
        <end position="21"/>
    </location>
</feature>
<accession>A0ABV4HN75</accession>
<name>A0ABV4HN75_9GAMM</name>
<proteinExistence type="predicted"/>
<keyword evidence="1" id="KW-0732">Signal</keyword>
<evidence type="ECO:0008006" key="4">
    <source>
        <dbReference type="Google" id="ProtNLM"/>
    </source>
</evidence>
<evidence type="ECO:0000313" key="2">
    <source>
        <dbReference type="EMBL" id="MEZ0474191.1"/>
    </source>
</evidence>
<evidence type="ECO:0000256" key="1">
    <source>
        <dbReference type="SAM" id="SignalP"/>
    </source>
</evidence>
<organism evidence="2 3">
    <name type="scientific">Luteimonas salinilitoris</name>
    <dbReference type="NCBI Taxonomy" id="3237697"/>
    <lineage>
        <taxon>Bacteria</taxon>
        <taxon>Pseudomonadati</taxon>
        <taxon>Pseudomonadota</taxon>
        <taxon>Gammaproteobacteria</taxon>
        <taxon>Lysobacterales</taxon>
        <taxon>Lysobacteraceae</taxon>
        <taxon>Luteimonas</taxon>
    </lineage>
</organism>
<reference evidence="2 3" key="1">
    <citation type="submission" date="2024-07" db="EMBL/GenBank/DDBJ databases">
        <title>Luteimonas salilacus sp. nov., isolated from the shore soil of Salt Lake in Tibet of China.</title>
        <authorList>
            <person name="Zhang X."/>
            <person name="Li A."/>
        </authorList>
    </citation>
    <scope>NUCLEOTIDE SEQUENCE [LARGE SCALE GENOMIC DNA]</scope>
    <source>
        <strain evidence="2 3">B3-2-R+30</strain>
    </source>
</reference>
<feature type="chain" id="PRO_5047301711" description="Secreted protein" evidence="1">
    <location>
        <begin position="22"/>
        <end position="229"/>
    </location>
</feature>
<dbReference type="PROSITE" id="PS51257">
    <property type="entry name" value="PROKAR_LIPOPROTEIN"/>
    <property type="match status" value="1"/>
</dbReference>
<gene>
    <name evidence="2" type="ORF">AB6713_06110</name>
</gene>
<dbReference type="RefSeq" id="WP_370562027.1">
    <property type="nucleotide sequence ID" value="NZ_JBFWIB010000001.1"/>
</dbReference>
<keyword evidence="3" id="KW-1185">Reference proteome</keyword>
<evidence type="ECO:0000313" key="3">
    <source>
        <dbReference type="Proteomes" id="UP001566331"/>
    </source>
</evidence>